<sequence>SQPTAHCHAPQPDRVPAIPWKAGTMHSQLVSQSIIQTS</sequence>
<organism evidence="1 2">
    <name type="scientific">Rotaria socialis</name>
    <dbReference type="NCBI Taxonomy" id="392032"/>
    <lineage>
        <taxon>Eukaryota</taxon>
        <taxon>Metazoa</taxon>
        <taxon>Spiralia</taxon>
        <taxon>Gnathifera</taxon>
        <taxon>Rotifera</taxon>
        <taxon>Eurotatoria</taxon>
        <taxon>Bdelloidea</taxon>
        <taxon>Philodinida</taxon>
        <taxon>Philodinidae</taxon>
        <taxon>Rotaria</taxon>
    </lineage>
</organism>
<dbReference type="EMBL" id="CAJOBR010104534">
    <property type="protein sequence ID" value="CAF5155507.1"/>
    <property type="molecule type" value="Genomic_DNA"/>
</dbReference>
<reference evidence="1" key="1">
    <citation type="submission" date="2021-02" db="EMBL/GenBank/DDBJ databases">
        <authorList>
            <person name="Nowell W R."/>
        </authorList>
    </citation>
    <scope>NUCLEOTIDE SEQUENCE</scope>
</reference>
<gene>
    <name evidence="1" type="ORF">QYT958_LOCUS48882</name>
</gene>
<name>A0A822GMS7_9BILA</name>
<accession>A0A822GMS7</accession>
<evidence type="ECO:0000313" key="2">
    <source>
        <dbReference type="Proteomes" id="UP000663848"/>
    </source>
</evidence>
<proteinExistence type="predicted"/>
<dbReference type="AlphaFoldDB" id="A0A822GMS7"/>
<dbReference type="Proteomes" id="UP000663848">
    <property type="component" value="Unassembled WGS sequence"/>
</dbReference>
<evidence type="ECO:0000313" key="1">
    <source>
        <dbReference type="EMBL" id="CAF5155507.1"/>
    </source>
</evidence>
<protein>
    <submittedName>
        <fullName evidence="1">Uncharacterized protein</fullName>
    </submittedName>
</protein>
<feature type="non-terminal residue" evidence="1">
    <location>
        <position position="1"/>
    </location>
</feature>
<comment type="caution">
    <text evidence="1">The sequence shown here is derived from an EMBL/GenBank/DDBJ whole genome shotgun (WGS) entry which is preliminary data.</text>
</comment>